<dbReference type="EMBL" id="LFJN01000014">
    <property type="protein sequence ID" value="KPI39625.1"/>
    <property type="molecule type" value="Genomic_DNA"/>
</dbReference>
<dbReference type="Proteomes" id="UP000038010">
    <property type="component" value="Unassembled WGS sequence"/>
</dbReference>
<reference evidence="2 3" key="1">
    <citation type="submission" date="2015-06" db="EMBL/GenBank/DDBJ databases">
        <title>Draft genome of the ant-associated black yeast Phialophora attae CBS 131958.</title>
        <authorList>
            <person name="Moreno L.F."/>
            <person name="Stielow B.J."/>
            <person name="de Hoog S."/>
            <person name="Vicente V.A."/>
            <person name="Weiss V.A."/>
            <person name="de Vries M."/>
            <person name="Cruz L.M."/>
            <person name="Souza E.M."/>
        </authorList>
    </citation>
    <scope>NUCLEOTIDE SEQUENCE [LARGE SCALE GENOMIC DNA]</scope>
    <source>
        <strain evidence="2 3">CBS 131958</strain>
    </source>
</reference>
<dbReference type="PANTHER" id="PTHR43798:SF33">
    <property type="entry name" value="HYDROLASE, PUTATIVE (AFU_ORTHOLOGUE AFUA_2G14860)-RELATED"/>
    <property type="match status" value="1"/>
</dbReference>
<organism evidence="2 3">
    <name type="scientific">Cyphellophora attinorum</name>
    <dbReference type="NCBI Taxonomy" id="1664694"/>
    <lineage>
        <taxon>Eukaryota</taxon>
        <taxon>Fungi</taxon>
        <taxon>Dikarya</taxon>
        <taxon>Ascomycota</taxon>
        <taxon>Pezizomycotina</taxon>
        <taxon>Eurotiomycetes</taxon>
        <taxon>Chaetothyriomycetidae</taxon>
        <taxon>Chaetothyriales</taxon>
        <taxon>Cyphellophoraceae</taxon>
        <taxon>Cyphellophora</taxon>
    </lineage>
</organism>
<evidence type="ECO:0000313" key="2">
    <source>
        <dbReference type="EMBL" id="KPI39625.1"/>
    </source>
</evidence>
<dbReference type="GeneID" id="28735275"/>
<name>A0A0N1NYR6_9EURO</name>
<dbReference type="SUPFAM" id="SSF53474">
    <property type="entry name" value="alpha/beta-Hydrolases"/>
    <property type="match status" value="1"/>
</dbReference>
<dbReference type="PRINTS" id="PR00111">
    <property type="entry name" value="ABHYDROLASE"/>
</dbReference>
<dbReference type="InterPro" id="IPR029058">
    <property type="entry name" value="AB_hydrolase_fold"/>
</dbReference>
<dbReference type="RefSeq" id="XP_017999588.1">
    <property type="nucleotide sequence ID" value="XM_018143395.1"/>
</dbReference>
<proteinExistence type="predicted"/>
<comment type="caution">
    <text evidence="2">The sequence shown here is derived from an EMBL/GenBank/DDBJ whole genome shotgun (WGS) entry which is preliminary data.</text>
</comment>
<gene>
    <name evidence="2" type="ORF">AB675_3351</name>
</gene>
<dbReference type="InterPro" id="IPR000073">
    <property type="entry name" value="AB_hydrolase_1"/>
</dbReference>
<dbReference type="PANTHER" id="PTHR43798">
    <property type="entry name" value="MONOACYLGLYCEROL LIPASE"/>
    <property type="match status" value="1"/>
</dbReference>
<dbReference type="Gene3D" id="3.40.50.1820">
    <property type="entry name" value="alpha/beta hydrolase"/>
    <property type="match status" value="1"/>
</dbReference>
<dbReference type="VEuPathDB" id="FungiDB:AB675_3351"/>
<protein>
    <recommendedName>
        <fullName evidence="1">AB hydrolase-1 domain-containing protein</fullName>
    </recommendedName>
</protein>
<sequence>MASYVKEVYENLDRRLATASVTAFALGLLVRGFLVSGKHGQIVASPLSTLLPKLSTDEHKNLPYPPDSLPGARDVQSPYGSIRVYEFGPETGRKVLLVHGISTPCLALGGIAHQLADKGCRVMLFDLFGRGYSENPADLPHDIRLFSTQILLATASSPLPWHRFSIVGYSLGGGISAGFAAYFPHNIESLVLLCPSGLIRARHFSRSNRLLYSEGVIPEPLLLRLVKRRLKTPLYPPKAPKNDGKIGTEQAVKAEVPIESNSTAVLSRKHPDVTIERAVVHQVDHHDGFVSAFMSSIRYGPIQNQHELWGRISAELAQRSSESGANAKLLIIAGDRDSIIDATELREDATAVFGDHLHFEVVSAGHDAPIVKAVEVSNLIWQSWN</sequence>
<accession>A0A0N1NYR6</accession>
<evidence type="ECO:0000259" key="1">
    <source>
        <dbReference type="Pfam" id="PF00561"/>
    </source>
</evidence>
<dbReference type="Pfam" id="PF00561">
    <property type="entry name" value="Abhydrolase_1"/>
    <property type="match status" value="1"/>
</dbReference>
<dbReference type="AlphaFoldDB" id="A0A0N1NYR6"/>
<evidence type="ECO:0000313" key="3">
    <source>
        <dbReference type="Proteomes" id="UP000038010"/>
    </source>
</evidence>
<dbReference type="STRING" id="1664694.A0A0N1NYR6"/>
<dbReference type="InterPro" id="IPR050266">
    <property type="entry name" value="AB_hydrolase_sf"/>
</dbReference>
<dbReference type="GO" id="GO:0016020">
    <property type="term" value="C:membrane"/>
    <property type="evidence" value="ECO:0007669"/>
    <property type="project" value="TreeGrafter"/>
</dbReference>
<keyword evidence="3" id="KW-1185">Reference proteome</keyword>
<feature type="domain" description="AB hydrolase-1" evidence="1">
    <location>
        <begin position="95"/>
        <end position="372"/>
    </location>
</feature>
<dbReference type="OrthoDB" id="408373at2759"/>